<evidence type="ECO:0000256" key="5">
    <source>
        <dbReference type="ARBA" id="ARBA00015611"/>
    </source>
</evidence>
<accession>A0ABS7QP76</accession>
<evidence type="ECO:0000256" key="8">
    <source>
        <dbReference type="ARBA" id="ARBA00022723"/>
    </source>
</evidence>
<evidence type="ECO:0000256" key="1">
    <source>
        <dbReference type="ARBA" id="ARBA00000098"/>
    </source>
</evidence>
<keyword evidence="8" id="KW-0479">Metal-binding</keyword>
<dbReference type="InterPro" id="IPR024571">
    <property type="entry name" value="ERAP1-like_C_dom"/>
</dbReference>
<name>A0ABS7QP76_9ACTN</name>
<comment type="similarity">
    <text evidence="3">Belongs to the peptidase M1 family.</text>
</comment>
<comment type="catalytic activity">
    <reaction evidence="1">
        <text>Release of an N-terminal amino acid, Xaa-|-Yaa- from a peptide, amide or arylamide. Xaa is preferably Ala, but may be most amino acids including Pro (slow action). When a terminal hydrophobic residue is followed by a prolyl residue, the two may be released as an intact Xaa-Pro dipeptide.</text>
        <dbReference type="EC" id="3.4.11.2"/>
    </reaction>
</comment>
<organism evidence="17 18">
    <name type="scientific">Streptantibioticus parmotrematis</name>
    <dbReference type="NCBI Taxonomy" id="2873249"/>
    <lineage>
        <taxon>Bacteria</taxon>
        <taxon>Bacillati</taxon>
        <taxon>Actinomycetota</taxon>
        <taxon>Actinomycetes</taxon>
        <taxon>Kitasatosporales</taxon>
        <taxon>Streptomycetaceae</taxon>
        <taxon>Streptantibioticus</taxon>
    </lineage>
</organism>
<dbReference type="Pfam" id="PF11838">
    <property type="entry name" value="ERAP1_C"/>
    <property type="match status" value="1"/>
</dbReference>
<dbReference type="PANTHER" id="PTHR11533:SF174">
    <property type="entry name" value="PUROMYCIN-SENSITIVE AMINOPEPTIDASE-RELATED"/>
    <property type="match status" value="1"/>
</dbReference>
<dbReference type="Gene3D" id="2.60.40.1730">
    <property type="entry name" value="tricorn interacting facor f3 domain"/>
    <property type="match status" value="1"/>
</dbReference>
<dbReference type="InterPro" id="IPR027268">
    <property type="entry name" value="Peptidase_M4/M1_CTD_sf"/>
</dbReference>
<dbReference type="SUPFAM" id="SSF55486">
    <property type="entry name" value="Metalloproteases ('zincins'), catalytic domain"/>
    <property type="match status" value="1"/>
</dbReference>
<comment type="caution">
    <text evidence="17">The sequence shown here is derived from an EMBL/GenBank/DDBJ whole genome shotgun (WGS) entry which is preliminary data.</text>
</comment>
<proteinExistence type="inferred from homology"/>
<dbReference type="Gene3D" id="1.10.390.10">
    <property type="entry name" value="Neutral Protease Domain 2"/>
    <property type="match status" value="1"/>
</dbReference>
<dbReference type="Proteomes" id="UP001198565">
    <property type="component" value="Unassembled WGS sequence"/>
</dbReference>
<evidence type="ECO:0000259" key="14">
    <source>
        <dbReference type="Pfam" id="PF01433"/>
    </source>
</evidence>
<dbReference type="Pfam" id="PF17900">
    <property type="entry name" value="Peptidase_M1_N"/>
    <property type="match status" value="1"/>
</dbReference>
<feature type="domain" description="Aminopeptidase N-like N-terminal" evidence="16">
    <location>
        <begin position="22"/>
        <end position="192"/>
    </location>
</feature>
<dbReference type="SUPFAM" id="SSF63737">
    <property type="entry name" value="Leukotriene A4 hydrolase N-terminal domain"/>
    <property type="match status" value="1"/>
</dbReference>
<evidence type="ECO:0000313" key="18">
    <source>
        <dbReference type="Proteomes" id="UP001198565"/>
    </source>
</evidence>
<dbReference type="InterPro" id="IPR001930">
    <property type="entry name" value="Peptidase_M1"/>
</dbReference>
<keyword evidence="10" id="KW-0862">Zinc</keyword>
<dbReference type="GO" id="GO:0016285">
    <property type="term" value="F:alanyl aminopeptidase activity"/>
    <property type="evidence" value="ECO:0007669"/>
    <property type="project" value="UniProtKB-EC"/>
</dbReference>
<evidence type="ECO:0000256" key="12">
    <source>
        <dbReference type="ARBA" id="ARBA00029811"/>
    </source>
</evidence>
<evidence type="ECO:0000256" key="3">
    <source>
        <dbReference type="ARBA" id="ARBA00010136"/>
    </source>
</evidence>
<dbReference type="NCBIfam" id="TIGR02412">
    <property type="entry name" value="pepN_strep_liv"/>
    <property type="match status" value="1"/>
</dbReference>
<reference evidence="17 18" key="1">
    <citation type="submission" date="2021-08" db="EMBL/GenBank/DDBJ databases">
        <title>Streptomyces sp. PTM05 isolated from lichen.</title>
        <authorList>
            <person name="Somphong A."/>
            <person name="Phongsopitanun W."/>
            <person name="Tanasupawat S."/>
        </authorList>
    </citation>
    <scope>NUCLEOTIDE SEQUENCE [LARGE SCALE GENOMIC DNA]</scope>
    <source>
        <strain evidence="17 18">Ptm05</strain>
    </source>
</reference>
<dbReference type="InterPro" id="IPR042097">
    <property type="entry name" value="Aminopeptidase_N-like_N_sf"/>
</dbReference>
<dbReference type="InterPro" id="IPR012778">
    <property type="entry name" value="Pept_M1_aminopeptidase"/>
</dbReference>
<evidence type="ECO:0000259" key="16">
    <source>
        <dbReference type="Pfam" id="PF17900"/>
    </source>
</evidence>
<evidence type="ECO:0000256" key="6">
    <source>
        <dbReference type="ARBA" id="ARBA00022438"/>
    </source>
</evidence>
<dbReference type="InterPro" id="IPR014782">
    <property type="entry name" value="Peptidase_M1_dom"/>
</dbReference>
<evidence type="ECO:0000256" key="10">
    <source>
        <dbReference type="ARBA" id="ARBA00022833"/>
    </source>
</evidence>
<dbReference type="CDD" id="cd09602">
    <property type="entry name" value="M1_APN"/>
    <property type="match status" value="1"/>
</dbReference>
<evidence type="ECO:0000256" key="9">
    <source>
        <dbReference type="ARBA" id="ARBA00022801"/>
    </source>
</evidence>
<dbReference type="EC" id="3.4.11.2" evidence="4"/>
<comment type="cofactor">
    <cofactor evidence="2">
        <name>Zn(2+)</name>
        <dbReference type="ChEBI" id="CHEBI:29105"/>
    </cofactor>
</comment>
<dbReference type="RefSeq" id="WP_222975432.1">
    <property type="nucleotide sequence ID" value="NZ_JAINVZ010000004.1"/>
</dbReference>
<keyword evidence="7" id="KW-0645">Protease</keyword>
<dbReference type="InterPro" id="IPR050344">
    <property type="entry name" value="Peptidase_M1_aminopeptidases"/>
</dbReference>
<keyword evidence="9 17" id="KW-0378">Hydrolase</keyword>
<evidence type="ECO:0000256" key="13">
    <source>
        <dbReference type="ARBA" id="ARBA00031533"/>
    </source>
</evidence>
<keyword evidence="18" id="KW-1185">Reference proteome</keyword>
<dbReference type="EMBL" id="JAINVZ010000004">
    <property type="protein sequence ID" value="MBY8884733.1"/>
    <property type="molecule type" value="Genomic_DNA"/>
</dbReference>
<dbReference type="PANTHER" id="PTHR11533">
    <property type="entry name" value="PROTEASE M1 ZINC METALLOPROTEASE"/>
    <property type="match status" value="1"/>
</dbReference>
<feature type="domain" description="ERAP1-like C-terminal" evidence="15">
    <location>
        <begin position="541"/>
        <end position="851"/>
    </location>
</feature>
<evidence type="ECO:0000256" key="7">
    <source>
        <dbReference type="ARBA" id="ARBA00022670"/>
    </source>
</evidence>
<sequence length="871" mass="96418">MPGSNLTTDEAQRRSDVLTVDTYDIALDLTAPGADTFRSVTAIGFSCSEPTEAVFLDLLAASVHEVRLNGRALPLDLAFQDSRIALPGLVAGHNEVTVIADCAYSRTGEGLHRFVDPVDDNTYLYTQFEVADARRVFACFDQPDLKARFRFTATVPDAWTVVSTMAPTSTRTVGGSSTAWSFDWTPRLSTYVVSLAAGPYHAVHSTHRDGERAIPLGLYCRQSLAAHLDPDDIFEVTRLGLNWFPERFDCPYPFGKYDQLFVPGFNAGAMENAAAVTFNEKYVFRSKATDAAYRKRAATILHELSHMWFGDLVTMTWWNDLWLNESFATYCSFACQALAPRSRWADSWTTFANHQKAKAYRQDQLPSTHPVVARIHDLEDVLVNFDGITYAKGASVLKQLVAYVGTDAFFGGVRDYLTTHAHENTRFHDLLEALEKASGRDLGTWSKLWLETAGVNVLRPETETDEDGVITSFRIRQEAPALPPGAAGEAVLRPHRVAVGFYSLDAGTHRLVRELRAEVDIAAQADTDVPELVGCRRPDVILLNDDDLTYAKLRFDEKSMRGVVEHLADFTDPLPRALCWAAAWDMTRDGELAARDYVRLVLSAIDAESDIGVVESLHRNVLHALTHYVAPEARAELTALWSQAALEYLRGTQPGSGHQLAWARAFVTSAWSGPQLDILTGLRDGTLRLPGLVLDSELRWAILLRLAVHGRIDEAEISAEERYDATPAGACHAASARAARPDPAAKSAAWTEVVERGELSNQIQRAVIAGFTTHTDPGVLAPYTHRYFAAIRGIWESRSHEMAKQVVLGLFPVAPDTRSVRDAAKHWLEYSDSAPAALRRLVQEQYDDVERALRAQRTDALRHSRSGGNGL</sequence>
<dbReference type="InterPro" id="IPR045357">
    <property type="entry name" value="Aminopeptidase_N-like_N"/>
</dbReference>
<keyword evidence="11" id="KW-0482">Metalloprotease</keyword>
<dbReference type="PRINTS" id="PR00756">
    <property type="entry name" value="ALADIPTASE"/>
</dbReference>
<evidence type="ECO:0000256" key="11">
    <source>
        <dbReference type="ARBA" id="ARBA00023049"/>
    </source>
</evidence>
<protein>
    <recommendedName>
        <fullName evidence="5">Aminopeptidase N</fullName>
        <ecNumber evidence="4">3.4.11.2</ecNumber>
    </recommendedName>
    <alternativeName>
        <fullName evidence="12">Alanine aminopeptidase</fullName>
    </alternativeName>
    <alternativeName>
        <fullName evidence="13">Lysyl aminopeptidase</fullName>
    </alternativeName>
</protein>
<evidence type="ECO:0000256" key="2">
    <source>
        <dbReference type="ARBA" id="ARBA00001947"/>
    </source>
</evidence>
<dbReference type="Pfam" id="PF01433">
    <property type="entry name" value="Peptidase_M1"/>
    <property type="match status" value="1"/>
</dbReference>
<evidence type="ECO:0000313" key="17">
    <source>
        <dbReference type="EMBL" id="MBY8884733.1"/>
    </source>
</evidence>
<keyword evidence="6 17" id="KW-0031">Aminopeptidase</keyword>
<gene>
    <name evidence="17" type="primary">pepN</name>
    <name evidence="17" type="ORF">K7472_07725</name>
</gene>
<evidence type="ECO:0000256" key="4">
    <source>
        <dbReference type="ARBA" id="ARBA00012564"/>
    </source>
</evidence>
<feature type="domain" description="Peptidase M1 membrane alanine aminopeptidase" evidence="14">
    <location>
        <begin position="235"/>
        <end position="445"/>
    </location>
</feature>
<evidence type="ECO:0000259" key="15">
    <source>
        <dbReference type="Pfam" id="PF11838"/>
    </source>
</evidence>